<feature type="transmembrane region" description="Helical" evidence="1">
    <location>
        <begin position="595"/>
        <end position="615"/>
    </location>
</feature>
<feature type="transmembrane region" description="Helical" evidence="1">
    <location>
        <begin position="572"/>
        <end position="590"/>
    </location>
</feature>
<dbReference type="AlphaFoldDB" id="A0A1X7RFY9"/>
<feature type="transmembrane region" description="Helical" evidence="1">
    <location>
        <begin position="621"/>
        <end position="639"/>
    </location>
</feature>
<keyword evidence="1" id="KW-0472">Membrane</keyword>
<dbReference type="EMBL" id="LT853692">
    <property type="protein sequence ID" value="SMQ46131.1"/>
    <property type="molecule type" value="Genomic_DNA"/>
</dbReference>
<keyword evidence="1" id="KW-0812">Transmembrane</keyword>
<name>A0A1X7RFY9_ZYMT9</name>
<dbReference type="Proteomes" id="UP000215127">
    <property type="component" value="Chromosome 1"/>
</dbReference>
<feature type="transmembrane region" description="Helical" evidence="1">
    <location>
        <begin position="511"/>
        <end position="535"/>
    </location>
</feature>
<gene>
    <name evidence="2" type="ORF">ZT3D7_G1276</name>
</gene>
<feature type="transmembrane region" description="Helical" evidence="1">
    <location>
        <begin position="547"/>
        <end position="566"/>
    </location>
</feature>
<evidence type="ECO:0000313" key="2">
    <source>
        <dbReference type="EMBL" id="SMQ46131.1"/>
    </source>
</evidence>
<evidence type="ECO:0000256" key="1">
    <source>
        <dbReference type="SAM" id="Phobius"/>
    </source>
</evidence>
<reference evidence="2 3" key="1">
    <citation type="submission" date="2016-06" db="EMBL/GenBank/DDBJ databases">
        <authorList>
            <person name="Kjaerup R.B."/>
            <person name="Dalgaard T.S."/>
            <person name="Juul-Madsen H.R."/>
        </authorList>
    </citation>
    <scope>NUCLEOTIDE SEQUENCE [LARGE SCALE GENOMIC DNA]</scope>
</reference>
<proteinExistence type="predicted"/>
<evidence type="ECO:0000313" key="3">
    <source>
        <dbReference type="Proteomes" id="UP000215127"/>
    </source>
</evidence>
<keyword evidence="3" id="KW-1185">Reference proteome</keyword>
<protein>
    <submittedName>
        <fullName evidence="2">Uncharacterized protein</fullName>
    </submittedName>
</protein>
<feature type="transmembrane region" description="Helical" evidence="1">
    <location>
        <begin position="429"/>
        <end position="451"/>
    </location>
</feature>
<accession>A0A1X7RFY9</accession>
<keyword evidence="1" id="KW-1133">Transmembrane helix</keyword>
<organism evidence="2 3">
    <name type="scientific">Zymoseptoria tritici (strain ST99CH_3D7)</name>
    <dbReference type="NCBI Taxonomy" id="1276538"/>
    <lineage>
        <taxon>Eukaryota</taxon>
        <taxon>Fungi</taxon>
        <taxon>Dikarya</taxon>
        <taxon>Ascomycota</taxon>
        <taxon>Pezizomycotina</taxon>
        <taxon>Dothideomycetes</taxon>
        <taxon>Dothideomycetidae</taxon>
        <taxon>Mycosphaerellales</taxon>
        <taxon>Mycosphaerellaceae</taxon>
        <taxon>Zymoseptoria</taxon>
    </lineage>
</organism>
<sequence>MRASLTLGTRASDPFIGEIKRHDTGEKMSREAQLPSRWHRLQEIYGKQDYIKILTIPDYLHGPHDNKHLKLLRRYYRDLSTSGLKGFINSAVWITGIDGAVPSETSDKTITEDLDIFQQKLCDSAYFQSTICCLNARMIAIPMSWNVNIRTPKHMESIITMEAVLLEMFRTYWQNSDDLIKKALAQMQQPCVPTWQPQYPSQSPTPVDDIPYMECRWLHRAPALEKLFGSYDWSLYINEPFAERPGMDTIRVIDMTVEGSGNARIIVITSSDHALTSVMRQYQLTIDGSCPQDVLDYQGYHLLRAVLNVAKVDLAAYISETTKRVNEIDMMCRRDSSTSIVQYLLHMRECHDQCVEACKDNVAIALRLRDEIHLPEGPHLETIRNDLQALALDLGYLSDELKSSMKKVDDVKKLAVDQMEIFDKRRNKIIGTLIAVYVPLAFATSFFSMSIEDNSAATYWTSSTARSEQLEVAIPYTSAWYTGSNDTANSTSMTYTTADIPSRTVTWSMGMFWTVACSLVLGSIILPIVGGRVLRFATRLAVKHRRTFRRVASLIWLAGWSSAAFWSQPASLALTLLGAILASISVYTTFRARRFWSCAGKLVFISILLLAFFIYEPRPLPPVLAIIAWAMVLYAWTIAPVGPSW</sequence>